<dbReference type="CDD" id="cd14275">
    <property type="entry name" value="UBA_EF-Ts"/>
    <property type="match status" value="1"/>
</dbReference>
<dbReference type="InterPro" id="IPR001816">
    <property type="entry name" value="Transl_elong_EFTs/EF1B"/>
</dbReference>
<dbReference type="Pfam" id="PF00889">
    <property type="entry name" value="EF_TS"/>
    <property type="match status" value="1"/>
</dbReference>
<dbReference type="SUPFAM" id="SSF46934">
    <property type="entry name" value="UBA-like"/>
    <property type="match status" value="1"/>
</dbReference>
<sequence>MTKANIDLIKKLRTETGAGINDIKTALEEAKGDEPKARELLKKSGFARADKKASREIKAGRVFSYVHHSGTVGAMITLGCETDFVAKTDEFQLLGRELAMQAASMKPENKEEFLKQDYIRDPQKTIEVLIKEVVAKTGENCQLLEFKHFKV</sequence>
<keyword evidence="5" id="KW-0963">Cytoplasm</keyword>
<evidence type="ECO:0000313" key="8">
    <source>
        <dbReference type="Proteomes" id="UP000178272"/>
    </source>
</evidence>
<reference evidence="7 8" key="1">
    <citation type="journal article" date="2016" name="Nat. Commun.">
        <title>Thousands of microbial genomes shed light on interconnected biogeochemical processes in an aquifer system.</title>
        <authorList>
            <person name="Anantharaman K."/>
            <person name="Brown C.T."/>
            <person name="Hug L.A."/>
            <person name="Sharon I."/>
            <person name="Castelle C.J."/>
            <person name="Probst A.J."/>
            <person name="Thomas B.C."/>
            <person name="Singh A."/>
            <person name="Wilkins M.J."/>
            <person name="Karaoz U."/>
            <person name="Brodie E.L."/>
            <person name="Williams K.H."/>
            <person name="Hubbard S.S."/>
            <person name="Banfield J.F."/>
        </authorList>
    </citation>
    <scope>NUCLEOTIDE SEQUENCE [LARGE SCALE GENOMIC DNA]</scope>
</reference>
<dbReference type="FunFam" id="1.10.8.10:FF:000001">
    <property type="entry name" value="Elongation factor Ts"/>
    <property type="match status" value="1"/>
</dbReference>
<dbReference type="HAMAP" id="MF_00050">
    <property type="entry name" value="EF_Ts"/>
    <property type="match status" value="1"/>
</dbReference>
<dbReference type="GO" id="GO:0005737">
    <property type="term" value="C:cytoplasm"/>
    <property type="evidence" value="ECO:0007669"/>
    <property type="project" value="UniProtKB-SubCell"/>
</dbReference>
<feature type="region of interest" description="Involved in Mg(2+) ion dislocation from EF-Tu" evidence="5">
    <location>
        <begin position="82"/>
        <end position="85"/>
    </location>
</feature>
<accession>A0A1G1V8A3</accession>
<protein>
    <recommendedName>
        <fullName evidence="2 5">Elongation factor Ts</fullName>
        <shortName evidence="5">EF-Ts</shortName>
    </recommendedName>
</protein>
<proteinExistence type="inferred from homology"/>
<dbReference type="GO" id="GO:0003746">
    <property type="term" value="F:translation elongation factor activity"/>
    <property type="evidence" value="ECO:0007669"/>
    <property type="project" value="UniProtKB-UniRule"/>
</dbReference>
<dbReference type="Gene3D" id="3.30.479.20">
    <property type="entry name" value="Elongation factor Ts, dimerisation domain"/>
    <property type="match status" value="1"/>
</dbReference>
<dbReference type="STRING" id="1797517.A3F61_01795"/>
<keyword evidence="3 5" id="KW-0251">Elongation factor</keyword>
<gene>
    <name evidence="5" type="primary">tsf</name>
    <name evidence="7" type="ORF">A3F61_01795</name>
</gene>
<organism evidence="7 8">
    <name type="scientific">Candidatus Blackburnbacteria bacterium RIFCSPHIGHO2_12_FULL_41_13b</name>
    <dbReference type="NCBI Taxonomy" id="1797517"/>
    <lineage>
        <taxon>Bacteria</taxon>
        <taxon>Candidatus Blackburniibacteriota</taxon>
    </lineage>
</organism>
<evidence type="ECO:0000256" key="2">
    <source>
        <dbReference type="ARBA" id="ARBA00016956"/>
    </source>
</evidence>
<dbReference type="Proteomes" id="UP000178272">
    <property type="component" value="Unassembled WGS sequence"/>
</dbReference>
<comment type="subcellular location">
    <subcellularLocation>
        <location evidence="5">Cytoplasm</location>
    </subcellularLocation>
</comment>
<dbReference type="SUPFAM" id="SSF54713">
    <property type="entry name" value="Elongation factor Ts (EF-Ts), dimerisation domain"/>
    <property type="match status" value="1"/>
</dbReference>
<feature type="domain" description="Translation elongation factor EFTs/EF1B dimerisation" evidence="6">
    <location>
        <begin position="73"/>
        <end position="150"/>
    </location>
</feature>
<dbReference type="InterPro" id="IPR036402">
    <property type="entry name" value="EF-Ts_dimer_sf"/>
</dbReference>
<comment type="similarity">
    <text evidence="1 5">Belongs to the EF-Ts family.</text>
</comment>
<dbReference type="EMBL" id="MHCA01000034">
    <property type="protein sequence ID" value="OGY11606.1"/>
    <property type="molecule type" value="Genomic_DNA"/>
</dbReference>
<dbReference type="Gene3D" id="1.10.8.10">
    <property type="entry name" value="DNA helicase RuvA subunit, C-terminal domain"/>
    <property type="match status" value="1"/>
</dbReference>
<dbReference type="PANTHER" id="PTHR11741:SF0">
    <property type="entry name" value="ELONGATION FACTOR TS, MITOCHONDRIAL"/>
    <property type="match status" value="1"/>
</dbReference>
<dbReference type="AlphaFoldDB" id="A0A1G1V8A3"/>
<name>A0A1G1V8A3_9BACT</name>
<dbReference type="PANTHER" id="PTHR11741">
    <property type="entry name" value="ELONGATION FACTOR TS"/>
    <property type="match status" value="1"/>
</dbReference>
<dbReference type="InterPro" id="IPR009060">
    <property type="entry name" value="UBA-like_sf"/>
</dbReference>
<evidence type="ECO:0000259" key="6">
    <source>
        <dbReference type="Pfam" id="PF00889"/>
    </source>
</evidence>
<evidence type="ECO:0000313" key="7">
    <source>
        <dbReference type="EMBL" id="OGY11606.1"/>
    </source>
</evidence>
<evidence type="ECO:0000256" key="1">
    <source>
        <dbReference type="ARBA" id="ARBA00005532"/>
    </source>
</evidence>
<comment type="function">
    <text evidence="5">Associates with the EF-Tu.GDP complex and induces the exchange of GDP to GTP. It remains bound to the aminoacyl-tRNA.EF-Tu.GTP complex up to the GTP hydrolysis stage on the ribosome.</text>
</comment>
<evidence type="ECO:0000256" key="3">
    <source>
        <dbReference type="ARBA" id="ARBA00022768"/>
    </source>
</evidence>
<evidence type="ECO:0000256" key="5">
    <source>
        <dbReference type="HAMAP-Rule" id="MF_00050"/>
    </source>
</evidence>
<dbReference type="InterPro" id="IPR014039">
    <property type="entry name" value="Transl_elong_EFTs/EF1B_dimer"/>
</dbReference>
<comment type="caution">
    <text evidence="7">The sequence shown here is derived from an EMBL/GenBank/DDBJ whole genome shotgun (WGS) entry which is preliminary data.</text>
</comment>
<keyword evidence="4 5" id="KW-0648">Protein biosynthesis</keyword>
<evidence type="ECO:0000256" key="4">
    <source>
        <dbReference type="ARBA" id="ARBA00022917"/>
    </source>
</evidence>